<dbReference type="PANTHER" id="PTHR43480">
    <property type="entry name" value="ACYL-[ACYL-CARRIER-PROTEIN]--UDP-N-ACETYLGLUCOSAMINE O-ACYLTRANSFERASE"/>
    <property type="match status" value="1"/>
</dbReference>
<keyword evidence="6" id="KW-0963">Cytoplasm</keyword>
<evidence type="ECO:0000256" key="4">
    <source>
        <dbReference type="ARBA" id="ARBA00023098"/>
    </source>
</evidence>
<evidence type="ECO:0000256" key="6">
    <source>
        <dbReference type="HAMAP-Rule" id="MF_00387"/>
    </source>
</evidence>
<dbReference type="SUPFAM" id="SSF51161">
    <property type="entry name" value="Trimeric LpxA-like enzymes"/>
    <property type="match status" value="1"/>
</dbReference>
<dbReference type="Gene3D" id="2.160.10.10">
    <property type="entry name" value="Hexapeptide repeat proteins"/>
    <property type="match status" value="1"/>
</dbReference>
<comment type="subcellular location">
    <subcellularLocation>
        <location evidence="6">Cytoplasm</location>
    </subcellularLocation>
</comment>
<dbReference type="GO" id="GO:0008780">
    <property type="term" value="F:acyl-[acyl-carrier-protein]-UDP-N-acetylglucosamine O-acyltransferase activity"/>
    <property type="evidence" value="ECO:0007669"/>
    <property type="project" value="UniProtKB-EC"/>
</dbReference>
<comment type="catalytic activity">
    <reaction evidence="6">
        <text>a (3R)-hydroxyacyl-[ACP] + UDP-N-acetyl-alpha-D-glucosamine = a UDP-3-O-[(3R)-3-hydroxyacyl]-N-acetyl-alpha-D-glucosamine + holo-[ACP]</text>
        <dbReference type="Rhea" id="RHEA:67812"/>
        <dbReference type="Rhea" id="RHEA-COMP:9685"/>
        <dbReference type="Rhea" id="RHEA-COMP:9945"/>
        <dbReference type="ChEBI" id="CHEBI:57705"/>
        <dbReference type="ChEBI" id="CHEBI:64479"/>
        <dbReference type="ChEBI" id="CHEBI:78827"/>
        <dbReference type="ChEBI" id="CHEBI:173225"/>
        <dbReference type="EC" id="2.3.1.129"/>
    </reaction>
</comment>
<comment type="pathway">
    <text evidence="6">Glycolipid biosynthesis; lipid IV(A) biosynthesis; lipid IV(A) from (3R)-3-hydroxytetradecanoyl-[acyl-carrier-protein] and UDP-N-acetyl-alpha-D-glucosamine: step 1/6.</text>
</comment>
<dbReference type="NCBIfam" id="NF003657">
    <property type="entry name" value="PRK05289.1"/>
    <property type="match status" value="1"/>
</dbReference>
<dbReference type="EMBL" id="JBHRSV010000001">
    <property type="protein sequence ID" value="MFC2924537.1"/>
    <property type="molecule type" value="Genomic_DNA"/>
</dbReference>
<dbReference type="Gene3D" id="1.20.1180.10">
    <property type="entry name" value="Udp N-acetylglucosamine O-acyltransferase, C-terminal domain"/>
    <property type="match status" value="1"/>
</dbReference>
<evidence type="ECO:0000313" key="9">
    <source>
        <dbReference type="Proteomes" id="UP001595379"/>
    </source>
</evidence>
<protein>
    <recommendedName>
        <fullName evidence="6">Acyl-[acyl-carrier-protein]--UDP-N-acetylglucosamine O-acyltransferase</fullName>
        <shortName evidence="6">UDP-N-acetylglucosamine acyltransferase</shortName>
        <ecNumber evidence="6">2.3.1.129</ecNumber>
    </recommendedName>
</protein>
<dbReference type="CDD" id="cd03351">
    <property type="entry name" value="LbH_UDP-GlcNAc_AT"/>
    <property type="match status" value="1"/>
</dbReference>
<evidence type="ECO:0000256" key="2">
    <source>
        <dbReference type="ARBA" id="ARBA00022556"/>
    </source>
</evidence>
<proteinExistence type="inferred from homology"/>
<name>A0ABV6ZSZ6_9PROT</name>
<dbReference type="InterPro" id="IPR011004">
    <property type="entry name" value="Trimer_LpxA-like_sf"/>
</dbReference>
<sequence>MTARIHPTAIVEDGAQLGADCEIGAWCHIGKDAVIAERTRLMNNVTVLGHTEIGTDCLVYPYAVLGGPPQDFKYKGEKTHLRIGNRNILREHVTMHAGTGVGRGETRVGDDGFFMVGAHIAHDCIVGNKVTMANHATLGGHSTVGEFAVLGGLSGVHQHSRIGRHAFIGGITAVVSDIIPYAIAHGAHARLDGLNVIGLKRRGFDRQTIHAMRAAYIELFQGEGVFAARVQRVEDTYSDYAPVREILDFINAESSRPLCHPHA</sequence>
<keyword evidence="5 6" id="KW-0012">Acyltransferase</keyword>
<keyword evidence="2 6" id="KW-0441">Lipid A biosynthesis</keyword>
<gene>
    <name evidence="6 8" type="primary">lpxA</name>
    <name evidence="8" type="ORF">ACFOOR_00290</name>
</gene>
<comment type="caution">
    <text evidence="8">The sequence shown here is derived from an EMBL/GenBank/DDBJ whole genome shotgun (WGS) entry which is preliminary data.</text>
</comment>
<comment type="similarity">
    <text evidence="6">Belongs to the transferase hexapeptide repeat family. LpxA subfamily.</text>
</comment>
<dbReference type="EC" id="2.3.1.129" evidence="6"/>
<evidence type="ECO:0000313" key="8">
    <source>
        <dbReference type="EMBL" id="MFC2924537.1"/>
    </source>
</evidence>
<keyword evidence="6" id="KW-0677">Repeat</keyword>
<evidence type="ECO:0000256" key="3">
    <source>
        <dbReference type="ARBA" id="ARBA00022679"/>
    </source>
</evidence>
<accession>A0ABV6ZSZ6</accession>
<reference evidence="9" key="1">
    <citation type="journal article" date="2019" name="Int. J. Syst. Evol. Microbiol.">
        <title>The Global Catalogue of Microorganisms (GCM) 10K type strain sequencing project: providing services to taxonomists for standard genome sequencing and annotation.</title>
        <authorList>
            <consortium name="The Broad Institute Genomics Platform"/>
            <consortium name="The Broad Institute Genome Sequencing Center for Infectious Disease"/>
            <person name="Wu L."/>
            <person name="Ma J."/>
        </authorList>
    </citation>
    <scope>NUCLEOTIDE SEQUENCE [LARGE SCALE GENOMIC DNA]</scope>
    <source>
        <strain evidence="9">KCTC 52487</strain>
    </source>
</reference>
<keyword evidence="1 6" id="KW-0444">Lipid biosynthesis</keyword>
<dbReference type="RefSeq" id="WP_343163748.1">
    <property type="nucleotide sequence ID" value="NZ_JBHRSV010000001.1"/>
</dbReference>
<evidence type="ECO:0000256" key="5">
    <source>
        <dbReference type="ARBA" id="ARBA00023315"/>
    </source>
</evidence>
<dbReference type="InterPro" id="IPR037157">
    <property type="entry name" value="Acetyltransf_C_sf"/>
</dbReference>
<evidence type="ECO:0000259" key="7">
    <source>
        <dbReference type="Pfam" id="PF13720"/>
    </source>
</evidence>
<keyword evidence="3 6" id="KW-0808">Transferase</keyword>
<feature type="domain" description="UDP N-acetylglucosamine O-acyltransferase C-terminal" evidence="7">
    <location>
        <begin position="177"/>
        <end position="259"/>
    </location>
</feature>
<dbReference type="PANTHER" id="PTHR43480:SF1">
    <property type="entry name" value="ACYL-[ACYL-CARRIER-PROTEIN]--UDP-N-ACETYLGLUCOSAMINE O-ACYLTRANSFERASE, MITOCHONDRIAL-RELATED"/>
    <property type="match status" value="1"/>
</dbReference>
<organism evidence="8 9">
    <name type="scientific">Hyphobacterium vulgare</name>
    <dbReference type="NCBI Taxonomy" id="1736751"/>
    <lineage>
        <taxon>Bacteria</taxon>
        <taxon>Pseudomonadati</taxon>
        <taxon>Pseudomonadota</taxon>
        <taxon>Alphaproteobacteria</taxon>
        <taxon>Maricaulales</taxon>
        <taxon>Maricaulaceae</taxon>
        <taxon>Hyphobacterium</taxon>
    </lineage>
</organism>
<keyword evidence="4 6" id="KW-0443">Lipid metabolism</keyword>
<keyword evidence="9" id="KW-1185">Reference proteome</keyword>
<dbReference type="NCBIfam" id="TIGR01852">
    <property type="entry name" value="lipid_A_lpxA"/>
    <property type="match status" value="1"/>
</dbReference>
<evidence type="ECO:0000256" key="1">
    <source>
        <dbReference type="ARBA" id="ARBA00022516"/>
    </source>
</evidence>
<comment type="function">
    <text evidence="6">Involved in the biosynthesis of lipid A, a phosphorylated glycolipid that anchors the lipopolysaccharide to the outer membrane of the cell.</text>
</comment>
<dbReference type="Pfam" id="PF13720">
    <property type="entry name" value="Acetyltransf_11"/>
    <property type="match status" value="1"/>
</dbReference>
<dbReference type="HAMAP" id="MF_00387">
    <property type="entry name" value="LpxA"/>
    <property type="match status" value="1"/>
</dbReference>
<dbReference type="PIRSF" id="PIRSF000456">
    <property type="entry name" value="UDP-GlcNAc_acltr"/>
    <property type="match status" value="1"/>
</dbReference>
<dbReference type="Proteomes" id="UP001595379">
    <property type="component" value="Unassembled WGS sequence"/>
</dbReference>
<dbReference type="InterPro" id="IPR010137">
    <property type="entry name" value="Lipid_A_LpxA"/>
</dbReference>
<dbReference type="InterPro" id="IPR029098">
    <property type="entry name" value="Acetyltransf_C"/>
</dbReference>
<comment type="subunit">
    <text evidence="6">Homotrimer.</text>
</comment>